<dbReference type="Proteomes" id="UP001628179">
    <property type="component" value="Unassembled WGS sequence"/>
</dbReference>
<dbReference type="RefSeq" id="XP_070921131.1">
    <property type="nucleotide sequence ID" value="XM_071065030.1"/>
</dbReference>
<accession>A0ABQ0GNT9</accession>
<dbReference type="EMBL" id="BAAFSV010000005">
    <property type="protein sequence ID" value="GAB1319401.1"/>
    <property type="molecule type" value="Genomic_DNA"/>
</dbReference>
<protein>
    <submittedName>
        <fullName evidence="1">Uncharacterized protein</fullName>
    </submittedName>
</protein>
<sequence length="233" mass="27630">MAYMSLKYADICHFLISAARWAWGSPEPLVIEFLPRTYDQNWDRPRKRWIKLILRSSRSTWHVKVSVHGTIADDQHPIFGKRQKRRKDLHDLCRHIDFRRIQLLDDTVTEVILSLDSDPQSVRLLCKAQPDPDSEYATVINHLWVRTVEDPLRVRFPVFHSDSSIPTRRLSEIREKDELNGHSVYKMLLYGDETRYIYKEVERPEYVRRAPRCWNMSCGTWSYFAATQFASCS</sequence>
<reference evidence="1 2" key="1">
    <citation type="submission" date="2024-09" db="EMBL/GenBank/DDBJ databases">
        <title>Itraconazole resistance in Madurella fahalii resulting from another homologue of gene encoding cytochrome P450 14-alpha sterol demethylase (CYP51).</title>
        <authorList>
            <person name="Yoshioka I."/>
            <person name="Fahal A.H."/>
            <person name="Kaneko S."/>
            <person name="Yaguchi T."/>
        </authorList>
    </citation>
    <scope>NUCLEOTIDE SEQUENCE [LARGE SCALE GENOMIC DNA]</scope>
    <source>
        <strain evidence="1 2">IFM 68171</strain>
    </source>
</reference>
<gene>
    <name evidence="1" type="ORF">MFIFM68171_09611</name>
</gene>
<evidence type="ECO:0000313" key="1">
    <source>
        <dbReference type="EMBL" id="GAB1319401.1"/>
    </source>
</evidence>
<proteinExistence type="predicted"/>
<keyword evidence="2" id="KW-1185">Reference proteome</keyword>
<organism evidence="1 2">
    <name type="scientific">Madurella fahalii</name>
    <dbReference type="NCBI Taxonomy" id="1157608"/>
    <lineage>
        <taxon>Eukaryota</taxon>
        <taxon>Fungi</taxon>
        <taxon>Dikarya</taxon>
        <taxon>Ascomycota</taxon>
        <taxon>Pezizomycotina</taxon>
        <taxon>Sordariomycetes</taxon>
        <taxon>Sordariomycetidae</taxon>
        <taxon>Sordariales</taxon>
        <taxon>Sordariales incertae sedis</taxon>
        <taxon>Madurella</taxon>
    </lineage>
</organism>
<evidence type="ECO:0000313" key="2">
    <source>
        <dbReference type="Proteomes" id="UP001628179"/>
    </source>
</evidence>
<dbReference type="GeneID" id="98180353"/>
<comment type="caution">
    <text evidence="1">The sequence shown here is derived from an EMBL/GenBank/DDBJ whole genome shotgun (WGS) entry which is preliminary data.</text>
</comment>
<name>A0ABQ0GNT9_9PEZI</name>